<proteinExistence type="predicted"/>
<gene>
    <name evidence="3" type="ORF">GCM10007414_39050</name>
</gene>
<accession>A0ABQ1I8K3</accession>
<dbReference type="Pfam" id="PF08887">
    <property type="entry name" value="GAD-like"/>
    <property type="match status" value="1"/>
</dbReference>
<dbReference type="InterPro" id="IPR015002">
    <property type="entry name" value="T6SS_Tdi1_C"/>
</dbReference>
<dbReference type="Pfam" id="PF08906">
    <property type="entry name" value="T6SS_Tdi1_C"/>
    <property type="match status" value="1"/>
</dbReference>
<reference evidence="4" key="1">
    <citation type="journal article" date="2019" name="Int. J. Syst. Evol. Microbiol.">
        <title>The Global Catalogue of Microorganisms (GCM) 10K type strain sequencing project: providing services to taxonomists for standard genome sequencing and annotation.</title>
        <authorList>
            <consortium name="The Broad Institute Genomics Platform"/>
            <consortium name="The Broad Institute Genome Sequencing Center for Infectious Disease"/>
            <person name="Wu L."/>
            <person name="Ma J."/>
        </authorList>
    </citation>
    <scope>NUCLEOTIDE SEQUENCE [LARGE SCALE GENOMIC DNA]</scope>
    <source>
        <strain evidence="4">CGMCC 1.10131</strain>
    </source>
</reference>
<organism evidence="3 4">
    <name type="scientific">Agarivorans gilvus</name>
    <dbReference type="NCBI Taxonomy" id="680279"/>
    <lineage>
        <taxon>Bacteria</taxon>
        <taxon>Pseudomonadati</taxon>
        <taxon>Pseudomonadota</taxon>
        <taxon>Gammaproteobacteria</taxon>
        <taxon>Alteromonadales</taxon>
        <taxon>Alteromonadaceae</taxon>
        <taxon>Agarivorans</taxon>
    </lineage>
</organism>
<evidence type="ECO:0000313" key="4">
    <source>
        <dbReference type="Proteomes" id="UP000651977"/>
    </source>
</evidence>
<dbReference type="Proteomes" id="UP000651977">
    <property type="component" value="Unassembled WGS sequence"/>
</dbReference>
<feature type="domain" description="T6SS immunity protein Tdi1 C-terminal" evidence="2">
    <location>
        <begin position="130"/>
        <end position="202"/>
    </location>
</feature>
<sequence>MDKYFSNFYDFEEFGPAEKSQHVPIETIKKFKGKLPDKLLEYWQRYGWCSYAKGLFWTVNPEEWEPALEAWIGKTEFMEKDAYHVIARSAFGELLFWGENTGHSLSITPIYGQIFPSFTNSYERDKEDLELQLFFSSSSKDEFDIEDDNEEPMFDKALEVLGELGHDTMYGFVPALALGGQAKLENLQKVSAVEHLVILAGLSEKKVMLDVNDI</sequence>
<keyword evidence="4" id="KW-1185">Reference proteome</keyword>
<feature type="domain" description="GAD-related" evidence="1">
    <location>
        <begin position="11"/>
        <end position="108"/>
    </location>
</feature>
<name>A0ABQ1I8K3_9ALTE</name>
<evidence type="ECO:0000259" key="2">
    <source>
        <dbReference type="Pfam" id="PF08906"/>
    </source>
</evidence>
<comment type="caution">
    <text evidence="3">The sequence shown here is derived from an EMBL/GenBank/DDBJ whole genome shotgun (WGS) entry which is preliminary data.</text>
</comment>
<dbReference type="RefSeq" id="WP_055733299.1">
    <property type="nucleotide sequence ID" value="NZ_BMDY01000047.1"/>
</dbReference>
<dbReference type="EMBL" id="BMDY01000047">
    <property type="protein sequence ID" value="GGB21846.1"/>
    <property type="molecule type" value="Genomic_DNA"/>
</dbReference>
<evidence type="ECO:0000259" key="1">
    <source>
        <dbReference type="Pfam" id="PF08887"/>
    </source>
</evidence>
<protein>
    <submittedName>
        <fullName evidence="3">Aspartyl-tRNA amidotransferase subunit B</fullName>
    </submittedName>
</protein>
<dbReference type="InterPro" id="IPR014983">
    <property type="entry name" value="GAD-rel"/>
</dbReference>
<evidence type="ECO:0000313" key="3">
    <source>
        <dbReference type="EMBL" id="GGB21846.1"/>
    </source>
</evidence>